<dbReference type="PANTHER" id="PTHR11071">
    <property type="entry name" value="PEPTIDYL-PROLYL CIS-TRANS ISOMERASE"/>
    <property type="match status" value="1"/>
</dbReference>
<keyword evidence="3" id="KW-1185">Reference proteome</keyword>
<dbReference type="GO" id="GO:0006457">
    <property type="term" value="P:protein folding"/>
    <property type="evidence" value="ECO:0007669"/>
    <property type="project" value="TreeGrafter"/>
</dbReference>
<dbReference type="InterPro" id="IPR029000">
    <property type="entry name" value="Cyclophilin-like_dom_sf"/>
</dbReference>
<proteinExistence type="predicted"/>
<evidence type="ECO:0000259" key="1">
    <source>
        <dbReference type="PROSITE" id="PS50072"/>
    </source>
</evidence>
<dbReference type="EMBL" id="JBBHLL010000001">
    <property type="protein sequence ID" value="KAK7836044.1"/>
    <property type="molecule type" value="Genomic_DNA"/>
</dbReference>
<reference evidence="2 3" key="1">
    <citation type="journal article" date="2023" name="bioRxiv">
        <title>Conserved and derived expression patterns and positive selection on dental genes reveal complex evolutionary context of ever-growing rodent molars.</title>
        <authorList>
            <person name="Calamari Z.T."/>
            <person name="Song A."/>
            <person name="Cohen E."/>
            <person name="Akter M."/>
            <person name="Roy R.D."/>
            <person name="Hallikas O."/>
            <person name="Christensen M.M."/>
            <person name="Li P."/>
            <person name="Marangoni P."/>
            <person name="Jernvall J."/>
            <person name="Klein O.D."/>
        </authorList>
    </citation>
    <scope>NUCLEOTIDE SEQUENCE [LARGE SCALE GENOMIC DNA]</scope>
    <source>
        <strain evidence="2">V071</strain>
    </source>
</reference>
<dbReference type="GO" id="GO:0003755">
    <property type="term" value="F:peptidyl-prolyl cis-trans isomerase activity"/>
    <property type="evidence" value="ECO:0007669"/>
    <property type="project" value="InterPro"/>
</dbReference>
<name>A0AAW0K9P6_MYOGA</name>
<dbReference type="SUPFAM" id="SSF50891">
    <property type="entry name" value="Cyclophilin-like"/>
    <property type="match status" value="1"/>
</dbReference>
<evidence type="ECO:0000313" key="3">
    <source>
        <dbReference type="Proteomes" id="UP001488838"/>
    </source>
</evidence>
<dbReference type="Proteomes" id="UP001488838">
    <property type="component" value="Unassembled WGS sequence"/>
</dbReference>
<dbReference type="Gene3D" id="2.40.100.10">
    <property type="entry name" value="Cyclophilin-like"/>
    <property type="match status" value="1"/>
</dbReference>
<gene>
    <name evidence="2" type="ORF">U0070_004135</name>
</gene>
<comment type="caution">
    <text evidence="2">The sequence shown here is derived from an EMBL/GenBank/DDBJ whole genome shotgun (WGS) entry which is preliminary data.</text>
</comment>
<dbReference type="InterPro" id="IPR002130">
    <property type="entry name" value="Cyclophilin-type_PPIase_dom"/>
</dbReference>
<dbReference type="GO" id="GO:0005737">
    <property type="term" value="C:cytoplasm"/>
    <property type="evidence" value="ECO:0007669"/>
    <property type="project" value="TreeGrafter"/>
</dbReference>
<dbReference type="AlphaFoldDB" id="A0AAW0K9P6"/>
<dbReference type="PROSITE" id="PS50072">
    <property type="entry name" value="CSA_PPIASE_2"/>
    <property type="match status" value="1"/>
</dbReference>
<feature type="domain" description="PPIase cyclophilin-type" evidence="1">
    <location>
        <begin position="105"/>
        <end position="215"/>
    </location>
</feature>
<organism evidence="2 3">
    <name type="scientific">Myodes glareolus</name>
    <name type="common">Bank vole</name>
    <name type="synonym">Clethrionomys glareolus</name>
    <dbReference type="NCBI Taxonomy" id="447135"/>
    <lineage>
        <taxon>Eukaryota</taxon>
        <taxon>Metazoa</taxon>
        <taxon>Chordata</taxon>
        <taxon>Craniata</taxon>
        <taxon>Vertebrata</taxon>
        <taxon>Euteleostomi</taxon>
        <taxon>Mammalia</taxon>
        <taxon>Eutheria</taxon>
        <taxon>Euarchontoglires</taxon>
        <taxon>Glires</taxon>
        <taxon>Rodentia</taxon>
        <taxon>Myomorpha</taxon>
        <taxon>Muroidea</taxon>
        <taxon>Cricetidae</taxon>
        <taxon>Arvicolinae</taxon>
        <taxon>Myodes</taxon>
    </lineage>
</organism>
<dbReference type="GO" id="GO:0016018">
    <property type="term" value="F:cyclosporin A binding"/>
    <property type="evidence" value="ECO:0007669"/>
    <property type="project" value="TreeGrafter"/>
</dbReference>
<protein>
    <recommendedName>
        <fullName evidence="1">PPIase cyclophilin-type domain-containing protein</fullName>
    </recommendedName>
</protein>
<evidence type="ECO:0000313" key="2">
    <source>
        <dbReference type="EMBL" id="KAK7836044.1"/>
    </source>
</evidence>
<dbReference type="Pfam" id="PF00160">
    <property type="entry name" value="Pro_isomerase"/>
    <property type="match status" value="1"/>
</dbReference>
<dbReference type="PANTHER" id="PTHR11071:SF490">
    <property type="entry name" value="PEPTIDYL-PROLYL CIS-TRANS ISOMERASE A"/>
    <property type="match status" value="1"/>
</dbReference>
<sequence length="215" mass="24672">MVYCDTNHKRNGINSMSLISILMKRFTTEFFKGERFSTPGPIGQQSFPNHHQALWRMNNSSLGGCANVMQTRRIQERLNVFINGMLYELQRVHSVVTGPHVLGQDIYYVVENEPLAHISFELFVDTVPKAAENICILSTGEKVFSHKGSSFHRIISESKCQGDSHTITALPTSLSTRRRQKHEISSWKYAVSEIIFIENAESKKWLPNFYLDYQD</sequence>
<accession>A0AAW0K9P6</accession>